<name>A0A0W8FT25_9ZZZZ</name>
<evidence type="ECO:0000313" key="1">
    <source>
        <dbReference type="EMBL" id="KUG24063.1"/>
    </source>
</evidence>
<reference evidence="1" key="1">
    <citation type="journal article" date="2015" name="Proc. Natl. Acad. Sci. U.S.A.">
        <title>Networks of energetic and metabolic interactions define dynamics in microbial communities.</title>
        <authorList>
            <person name="Embree M."/>
            <person name="Liu J.K."/>
            <person name="Al-Bassam M.M."/>
            <person name="Zengler K."/>
        </authorList>
    </citation>
    <scope>NUCLEOTIDE SEQUENCE</scope>
</reference>
<sequence length="54" mass="6456">MMNSYEKENDDNTSDVEWELNWYSDCGHLEKSVIKNKLLEVRNDSKAKELYETI</sequence>
<dbReference type="AlphaFoldDB" id="A0A0W8FT25"/>
<gene>
    <name evidence="1" type="ORF">ASZ90_006114</name>
</gene>
<comment type="caution">
    <text evidence="1">The sequence shown here is derived from an EMBL/GenBank/DDBJ whole genome shotgun (WGS) entry which is preliminary data.</text>
</comment>
<dbReference type="EMBL" id="LNQE01000864">
    <property type="protein sequence ID" value="KUG24063.1"/>
    <property type="molecule type" value="Genomic_DNA"/>
</dbReference>
<proteinExistence type="predicted"/>
<accession>A0A0W8FT25</accession>
<organism evidence="1">
    <name type="scientific">hydrocarbon metagenome</name>
    <dbReference type="NCBI Taxonomy" id="938273"/>
    <lineage>
        <taxon>unclassified sequences</taxon>
        <taxon>metagenomes</taxon>
        <taxon>ecological metagenomes</taxon>
    </lineage>
</organism>
<protein>
    <submittedName>
        <fullName evidence="1">Uncharacterized protein</fullName>
    </submittedName>
</protein>